<gene>
    <name evidence="4" type="ORF">SAPINGB_P002494</name>
</gene>
<evidence type="ECO:0000259" key="3">
    <source>
        <dbReference type="Pfam" id="PF01755"/>
    </source>
</evidence>
<dbReference type="AlphaFoldDB" id="A0A5E8BEG6"/>
<feature type="region of interest" description="Disordered" evidence="1">
    <location>
        <begin position="46"/>
        <end position="74"/>
    </location>
</feature>
<evidence type="ECO:0000313" key="4">
    <source>
        <dbReference type="EMBL" id="VVT49889.1"/>
    </source>
</evidence>
<dbReference type="OrthoDB" id="47375at2759"/>
<dbReference type="InterPro" id="IPR002654">
    <property type="entry name" value="Glyco_trans_25"/>
</dbReference>
<proteinExistence type="predicted"/>
<evidence type="ECO:0000256" key="2">
    <source>
        <dbReference type="SAM" id="Phobius"/>
    </source>
</evidence>
<name>A0A5E8BEG6_9ASCO</name>
<organism evidence="4 5">
    <name type="scientific">Magnusiomyces paraingens</name>
    <dbReference type="NCBI Taxonomy" id="2606893"/>
    <lineage>
        <taxon>Eukaryota</taxon>
        <taxon>Fungi</taxon>
        <taxon>Dikarya</taxon>
        <taxon>Ascomycota</taxon>
        <taxon>Saccharomycotina</taxon>
        <taxon>Dipodascomycetes</taxon>
        <taxon>Dipodascales</taxon>
        <taxon>Dipodascaceae</taxon>
        <taxon>Magnusiomyces</taxon>
    </lineage>
</organism>
<protein>
    <recommendedName>
        <fullName evidence="3">Glycosyl transferase family 25 domain-containing protein</fullName>
    </recommendedName>
</protein>
<accession>A0A5E8BEG6</accession>
<evidence type="ECO:0000313" key="5">
    <source>
        <dbReference type="Proteomes" id="UP000398389"/>
    </source>
</evidence>
<feature type="transmembrane region" description="Helical" evidence="2">
    <location>
        <begin position="15"/>
        <end position="42"/>
    </location>
</feature>
<keyword evidence="2" id="KW-0812">Transmembrane</keyword>
<feature type="domain" description="Glycosyl transferase family 25" evidence="3">
    <location>
        <begin position="139"/>
        <end position="308"/>
    </location>
</feature>
<evidence type="ECO:0000256" key="1">
    <source>
        <dbReference type="SAM" id="MobiDB-lite"/>
    </source>
</evidence>
<sequence length="403" mass="45087">MSYFDSIKHKASRRLLLIVGISVSLIITIVICLHSTSVIFPYKSESSSNDPSSSSTSSSSSFSPFSSKKSLKSPANTTLGFHKFFYINLDTRYDLDDIIQLQSDVAGITPDLWPAMKVSDLTLKGLPPSAGEWPKEPSGMLACLRSHANIWRQMLKEKWGSVLILEADSAWDVNVRQMMANFADALQDALPAFSAMNITNSKAAPHGNPKDYVATENDPYMAQHWDILQFGGCFEKKERAKYKHVYYDPTAHRKPIPYADGSELGPHERAIRWQNELMCTTAYAITPTGARKLLLRMSLQLNTPVDGLISELVREDKLRAYSTTPNVFIQWQYRDGLGSNNKNSDISKFKPGDDASQEARNKMWALARKEMKIWQYNGLFSTSGFLHPALGGQAEQLYGIVPS</sequence>
<keyword evidence="2" id="KW-1133">Transmembrane helix</keyword>
<dbReference type="RefSeq" id="XP_031853104.1">
    <property type="nucleotide sequence ID" value="XM_031997213.1"/>
</dbReference>
<keyword evidence="2" id="KW-0472">Membrane</keyword>
<dbReference type="GeneID" id="43581313"/>
<dbReference type="EMBL" id="CABVLU010000002">
    <property type="protein sequence ID" value="VVT49889.1"/>
    <property type="molecule type" value="Genomic_DNA"/>
</dbReference>
<keyword evidence="5" id="KW-1185">Reference proteome</keyword>
<dbReference type="Pfam" id="PF01755">
    <property type="entry name" value="Glyco_transf_25"/>
    <property type="match status" value="1"/>
</dbReference>
<reference evidence="4 5" key="1">
    <citation type="submission" date="2019-09" db="EMBL/GenBank/DDBJ databases">
        <authorList>
            <person name="Brejova B."/>
        </authorList>
    </citation>
    <scope>NUCLEOTIDE SEQUENCE [LARGE SCALE GENOMIC DNA]</scope>
</reference>
<dbReference type="Proteomes" id="UP000398389">
    <property type="component" value="Unassembled WGS sequence"/>
</dbReference>